<accession>A0AAN6SM05</accession>
<name>A0AAN6SM05_9PEZI</name>
<dbReference type="PANTHER" id="PTHR39596:SF3">
    <property type="entry name" value="HETEROKARYON INCOMPATIBILITY DOMAIN-CONTAINING PROTEIN"/>
    <property type="match status" value="1"/>
</dbReference>
<reference evidence="3" key="1">
    <citation type="journal article" date="2023" name="Mol. Phylogenet. Evol.">
        <title>Genome-scale phylogeny and comparative genomics of the fungal order Sordariales.</title>
        <authorList>
            <person name="Hensen N."/>
            <person name="Bonometti L."/>
            <person name="Westerberg I."/>
            <person name="Brannstrom I.O."/>
            <person name="Guillou S."/>
            <person name="Cros-Aarteil S."/>
            <person name="Calhoun S."/>
            <person name="Haridas S."/>
            <person name="Kuo A."/>
            <person name="Mondo S."/>
            <person name="Pangilinan J."/>
            <person name="Riley R."/>
            <person name="LaButti K."/>
            <person name="Andreopoulos B."/>
            <person name="Lipzen A."/>
            <person name="Chen C."/>
            <person name="Yan M."/>
            <person name="Daum C."/>
            <person name="Ng V."/>
            <person name="Clum A."/>
            <person name="Steindorff A."/>
            <person name="Ohm R.A."/>
            <person name="Martin F."/>
            <person name="Silar P."/>
            <person name="Natvig D.O."/>
            <person name="Lalanne C."/>
            <person name="Gautier V."/>
            <person name="Ament-Velasquez S.L."/>
            <person name="Kruys A."/>
            <person name="Hutchinson M.I."/>
            <person name="Powell A.J."/>
            <person name="Barry K."/>
            <person name="Miller A.N."/>
            <person name="Grigoriev I.V."/>
            <person name="Debuchy R."/>
            <person name="Gladieux P."/>
            <person name="Hiltunen Thoren M."/>
            <person name="Johannesson H."/>
        </authorList>
    </citation>
    <scope>NUCLEOTIDE SEQUENCE [LARGE SCALE GENOMIC DNA]</scope>
    <source>
        <strain evidence="3">CBS 284.82</strain>
    </source>
</reference>
<organism evidence="2 3">
    <name type="scientific">Parachaetomium inaequale</name>
    <dbReference type="NCBI Taxonomy" id="2588326"/>
    <lineage>
        <taxon>Eukaryota</taxon>
        <taxon>Fungi</taxon>
        <taxon>Dikarya</taxon>
        <taxon>Ascomycota</taxon>
        <taxon>Pezizomycotina</taxon>
        <taxon>Sordariomycetes</taxon>
        <taxon>Sordariomycetidae</taxon>
        <taxon>Sordariales</taxon>
        <taxon>Chaetomiaceae</taxon>
        <taxon>Parachaetomium</taxon>
    </lineage>
</organism>
<sequence length="923" mass="101227">MEHLAIPRNPIRPHRTIALATKQFDDPGPFLTYAERHGALLTGSYPHVPTQLDALAGRFSAGVSSYDILDYHQGWLFFSLLAEFLGPLFHTRRYLDVVVSEDGDQGEQEIKSILLSTQHLHEDLTALRTKGPLSRIRPGDEYHRHLDACLDAAAEAFDVLESSFAGFTKLFADEMLCFASVAEALDSAVMTAVEQGPVEEMVQPRGFPAQASRGWLSKVSRLIDLDEPGLRAAMLKGGWCPGDIARIGDSFNSIAAYYYFSNFQPDPGHPDLHKDCPFYGCTLSSPVKPQHMSADCTCPGMIPFSEESLVEIYESDCIPCFTIGRTEDGSIGIALSSISLDSEAQKDPENRYIALSHVWSEGTGNPSANALPFCQLSYCQYWAMLSQQIVEKAEAADKNPYSTGINVTNKPKTQTVNLWIDTMCCPSTPGYGKNLCLAKMRDIYANAYAVLVRSAALEDMDLTPYINEPEKGVMDIAAQLYLSPWMRRMWTLQEAVLAGMLKSQLGIGQRLVLLFSGGLLSLESVVAFLKQAPPHQAALAFDMIGKFGHLTPMQYGFDDDTNIDTKSNGFLWTLSHALKYRSVTVPSDELICLATLLGVRVGSSGGAVPLVGDGQTPEEGMCELWKRIERQNKGVPGDIIFSSVPRIDVDGFRWAPRTFIQHAKYGSVYWSSSSTDDEPAGITEHGLRVKFPGVKLKPLDDAEPYGEYLLRTHRWGDQSKELGEGESEAGWRVLLVQIPAGGEDWYSIHVHQHNDVEPDSGSSRPSLQELIRVGNMALLLKQAEPSGNGLLVTTRGPTAVSQESPTSPIRVRTKSPVTIRPLARATAFISSTLHQHIGQLRAAADTAGEDDALREALVREKLTKAVSESEQLKTALLAELLSRNVTASDEQVIEHFLKIANLFAKFGGVGGTSTAADQSWLVD</sequence>
<dbReference type="InterPro" id="IPR010730">
    <property type="entry name" value="HET"/>
</dbReference>
<feature type="domain" description="Heterokaryon incompatibility" evidence="1">
    <location>
        <begin position="352"/>
        <end position="494"/>
    </location>
</feature>
<keyword evidence="3" id="KW-1185">Reference proteome</keyword>
<proteinExistence type="predicted"/>
<evidence type="ECO:0000313" key="3">
    <source>
        <dbReference type="Proteomes" id="UP001303115"/>
    </source>
</evidence>
<dbReference type="EMBL" id="MU854536">
    <property type="protein sequence ID" value="KAK4033341.1"/>
    <property type="molecule type" value="Genomic_DNA"/>
</dbReference>
<dbReference type="Pfam" id="PF06985">
    <property type="entry name" value="HET"/>
    <property type="match status" value="1"/>
</dbReference>
<gene>
    <name evidence="2" type="ORF">C8A01DRAFT_40205</name>
</gene>
<evidence type="ECO:0000313" key="2">
    <source>
        <dbReference type="EMBL" id="KAK4033341.1"/>
    </source>
</evidence>
<protein>
    <recommendedName>
        <fullName evidence="1">Heterokaryon incompatibility domain-containing protein</fullName>
    </recommendedName>
</protein>
<evidence type="ECO:0000259" key="1">
    <source>
        <dbReference type="Pfam" id="PF06985"/>
    </source>
</evidence>
<comment type="caution">
    <text evidence="2">The sequence shown here is derived from an EMBL/GenBank/DDBJ whole genome shotgun (WGS) entry which is preliminary data.</text>
</comment>
<dbReference type="PANTHER" id="PTHR39596">
    <property type="match status" value="1"/>
</dbReference>
<dbReference type="AlphaFoldDB" id="A0AAN6SM05"/>
<dbReference type="Proteomes" id="UP001303115">
    <property type="component" value="Unassembled WGS sequence"/>
</dbReference>